<proteinExistence type="predicted"/>
<evidence type="ECO:0000256" key="2">
    <source>
        <dbReference type="ARBA" id="ARBA00022771"/>
    </source>
</evidence>
<feature type="compositionally biased region" description="Basic and acidic residues" evidence="5">
    <location>
        <begin position="156"/>
        <end position="174"/>
    </location>
</feature>
<dbReference type="GO" id="GO:0008270">
    <property type="term" value="F:zinc ion binding"/>
    <property type="evidence" value="ECO:0007669"/>
    <property type="project" value="UniProtKB-KW"/>
</dbReference>
<dbReference type="Gramene" id="PNT60596">
    <property type="protein sequence ID" value="PNT60596"/>
    <property type="gene ID" value="BRADI_5g01973v3"/>
</dbReference>
<dbReference type="Pfam" id="PF04434">
    <property type="entry name" value="SWIM"/>
    <property type="match status" value="1"/>
</dbReference>
<protein>
    <recommendedName>
        <fullName evidence="6">SWIM-type domain-containing protein</fullName>
    </recommendedName>
</protein>
<evidence type="ECO:0000313" key="7">
    <source>
        <dbReference type="EMBL" id="PNT60596.1"/>
    </source>
</evidence>
<dbReference type="PANTHER" id="PTHR47718:SF18">
    <property type="entry name" value="PROTEIN FAR1-RELATED SEQUENCE 5-LIKE"/>
    <property type="match status" value="1"/>
</dbReference>
<keyword evidence="1" id="KW-0479">Metal-binding</keyword>
<keyword evidence="9" id="KW-1185">Reference proteome</keyword>
<gene>
    <name evidence="7" type="ORF">BRADI_5g01973v3</name>
</gene>
<dbReference type="PROSITE" id="PS50966">
    <property type="entry name" value="ZF_SWIM"/>
    <property type="match status" value="1"/>
</dbReference>
<evidence type="ECO:0000256" key="3">
    <source>
        <dbReference type="ARBA" id="ARBA00022833"/>
    </source>
</evidence>
<evidence type="ECO:0000313" key="8">
    <source>
        <dbReference type="EnsemblPlants" id="PNT60596"/>
    </source>
</evidence>
<reference evidence="7 8" key="1">
    <citation type="journal article" date="2010" name="Nature">
        <title>Genome sequencing and analysis of the model grass Brachypodium distachyon.</title>
        <authorList>
            <consortium name="International Brachypodium Initiative"/>
        </authorList>
    </citation>
    <scope>NUCLEOTIDE SEQUENCE [LARGE SCALE GENOMIC DNA]</scope>
    <source>
        <strain evidence="7 8">Bd21</strain>
    </source>
</reference>
<dbReference type="SMART" id="SM00575">
    <property type="entry name" value="ZnF_PMZ"/>
    <property type="match status" value="1"/>
</dbReference>
<feature type="non-terminal residue" evidence="7">
    <location>
        <position position="756"/>
    </location>
</feature>
<dbReference type="STRING" id="15368.A0A2K2CEY8"/>
<dbReference type="Proteomes" id="UP000008810">
    <property type="component" value="Chromosome 5"/>
</dbReference>
<evidence type="ECO:0000256" key="5">
    <source>
        <dbReference type="SAM" id="MobiDB-lite"/>
    </source>
</evidence>
<accession>A0A2K2CEY8</accession>
<evidence type="ECO:0000259" key="6">
    <source>
        <dbReference type="PROSITE" id="PS50966"/>
    </source>
</evidence>
<feature type="domain" description="SWIM-type" evidence="6">
    <location>
        <begin position="617"/>
        <end position="653"/>
    </location>
</feature>
<name>A0A2K2CEY8_BRADI</name>
<evidence type="ECO:0000256" key="1">
    <source>
        <dbReference type="ARBA" id="ARBA00022723"/>
    </source>
</evidence>
<dbReference type="OrthoDB" id="680064at2759"/>
<feature type="compositionally biased region" description="Low complexity" evidence="5">
    <location>
        <begin position="14"/>
        <end position="25"/>
    </location>
</feature>
<organism evidence="7">
    <name type="scientific">Brachypodium distachyon</name>
    <name type="common">Purple false brome</name>
    <name type="synonym">Trachynia distachya</name>
    <dbReference type="NCBI Taxonomy" id="15368"/>
    <lineage>
        <taxon>Eukaryota</taxon>
        <taxon>Viridiplantae</taxon>
        <taxon>Streptophyta</taxon>
        <taxon>Embryophyta</taxon>
        <taxon>Tracheophyta</taxon>
        <taxon>Spermatophyta</taxon>
        <taxon>Magnoliopsida</taxon>
        <taxon>Liliopsida</taxon>
        <taxon>Poales</taxon>
        <taxon>Poaceae</taxon>
        <taxon>BOP clade</taxon>
        <taxon>Pooideae</taxon>
        <taxon>Stipodae</taxon>
        <taxon>Brachypodieae</taxon>
        <taxon>Brachypodium</taxon>
    </lineage>
</organism>
<evidence type="ECO:0000313" key="9">
    <source>
        <dbReference type="Proteomes" id="UP000008810"/>
    </source>
</evidence>
<dbReference type="EnsemblPlants" id="PNT60596">
    <property type="protein sequence ID" value="PNT60596"/>
    <property type="gene ID" value="BRADI_5g01973v3"/>
</dbReference>
<reference evidence="8" key="3">
    <citation type="submission" date="2018-08" db="UniProtKB">
        <authorList>
            <consortium name="EnsemblPlants"/>
        </authorList>
    </citation>
    <scope>IDENTIFICATION</scope>
    <source>
        <strain evidence="8">cv. Bd21</strain>
    </source>
</reference>
<evidence type="ECO:0000256" key="4">
    <source>
        <dbReference type="PROSITE-ProRule" id="PRU00325"/>
    </source>
</evidence>
<keyword evidence="3" id="KW-0862">Zinc</keyword>
<dbReference type="Pfam" id="PF10551">
    <property type="entry name" value="MULE"/>
    <property type="match status" value="1"/>
</dbReference>
<dbReference type="AlphaFoldDB" id="A0A2K2CEY8"/>
<dbReference type="InterPro" id="IPR006564">
    <property type="entry name" value="Znf_PMZ"/>
</dbReference>
<reference evidence="7" key="2">
    <citation type="submission" date="2017-06" db="EMBL/GenBank/DDBJ databases">
        <title>WGS assembly of Brachypodium distachyon.</title>
        <authorList>
            <consortium name="The International Brachypodium Initiative"/>
            <person name="Lucas S."/>
            <person name="Harmon-Smith M."/>
            <person name="Lail K."/>
            <person name="Tice H."/>
            <person name="Grimwood J."/>
            <person name="Bruce D."/>
            <person name="Barry K."/>
            <person name="Shu S."/>
            <person name="Lindquist E."/>
            <person name="Wang M."/>
            <person name="Pitluck S."/>
            <person name="Vogel J.P."/>
            <person name="Garvin D.F."/>
            <person name="Mockler T.C."/>
            <person name="Schmutz J."/>
            <person name="Rokhsar D."/>
            <person name="Bevan M.W."/>
        </authorList>
    </citation>
    <scope>NUCLEOTIDE SEQUENCE</scope>
    <source>
        <strain evidence="7">Bd21</strain>
    </source>
</reference>
<feature type="region of interest" description="Disordered" evidence="5">
    <location>
        <begin position="156"/>
        <end position="176"/>
    </location>
</feature>
<keyword evidence="2 4" id="KW-0863">Zinc-finger</keyword>
<dbReference type="InterPro" id="IPR007527">
    <property type="entry name" value="Znf_SWIM"/>
</dbReference>
<dbReference type="InterPro" id="IPR004330">
    <property type="entry name" value="FAR1_DNA_bnd_dom"/>
</dbReference>
<dbReference type="InterPro" id="IPR018289">
    <property type="entry name" value="MULE_transposase_dom"/>
</dbReference>
<dbReference type="EMBL" id="CM000884">
    <property type="protein sequence ID" value="PNT60596.1"/>
    <property type="molecule type" value="Genomic_DNA"/>
</dbReference>
<dbReference type="PANTHER" id="PTHR47718">
    <property type="entry name" value="OS01G0519700 PROTEIN"/>
    <property type="match status" value="1"/>
</dbReference>
<dbReference type="InParanoid" id="A0A2K2CEY8"/>
<feature type="region of interest" description="Disordered" evidence="5">
    <location>
        <begin position="1"/>
        <end position="94"/>
    </location>
</feature>
<sequence length="756" mass="86693">MENPAAGPQPPLAAHPGRAAAAACPRPSPPSAPTVSHRPPLDSVVNHRPPPTMNLPDEHAPLRPVVISGLAAPQSPTTHPPPRSPAQASSCTPECDENLKPAVGMAFDNMEEVEEFYKAYAHNVEFSVRIGQKRTVDNVVVWRRFLCGKSGFRRNNEEEPKKELNGEKKGDEKKRTHARKITRCGCEAMITVKRMKDGKYAVSYFHEEHTHEFVTPRKQHLIKSNRQVSDKAKDTLFTCHAASIGTAGAFRLLRVGEGGFEFVGCTKRDLQNYHRDMRSTFKDSDAQMFIDNLRKRQEIKPGFFFEYVLDDKNRLTHVFWADACCRKNYALFGEMVSFDSTYSTNQYSMIFCPFTGINHHMASVFYGAALIVNETIESYKWVFQTFLKAMDGAAPRLIVTDEDQSMKIAIEDVMHNTVHRLCMWHIMRKLPEKVGPPLREDEHFYSPINSCVWGSENPTEFEAKWSSMISEFGLEDNTWFSRRYELRESWIPAYFRAVFLGEILRTTSRSESANSFFNHFIGYKHALVEFWIRIGTALEEQCQNELKADHECLNSMPPLITSWEIEKHASLFFTHAVFSSFQKEVRASRDHCLIENISQEGDVRTTIIGGARSFKSREVQFNTTSKSAHCSCMLFETRGIPCRHIIMVLRGAKMSELPSHFILDRWKKTVNRRVVYDSSGNLLEENERLPPIVLVDKMSSRHILVVLCLIKLKFIHQLMSAQRGDAKELRDTYTRVGIKIRMGKQRKLRMERRIKT</sequence>
<dbReference type="Pfam" id="PF03101">
    <property type="entry name" value="FAR1"/>
    <property type="match status" value="1"/>
</dbReference>